<sequence>MNINNLIQKVNQFYKLATSEKLPDNSKDLKTILKNLDELETYQARKKYAEKNLKHLSSGSSRIVYLSNDKTIIKLAKNDKGIAQNKAESNPKMKSKFVNKIISKSKNNIWLETHYLDKITEKQFKKMTDIDFEDFGKVMRYALKNITNNSDKKKPAKFDEISKSEIYKELKRLGTQFKLMPGDLAKISSFGAKDGHPILIDAGLTKDIFEEFYES</sequence>
<proteinExistence type="predicted"/>
<gene>
    <name evidence="1" type="ORF">UFOVP1290_108</name>
</gene>
<dbReference type="EMBL" id="LR797252">
    <property type="protein sequence ID" value="CAB4196588.1"/>
    <property type="molecule type" value="Genomic_DNA"/>
</dbReference>
<reference evidence="1" key="1">
    <citation type="submission" date="2020-05" db="EMBL/GenBank/DDBJ databases">
        <authorList>
            <person name="Chiriac C."/>
            <person name="Salcher M."/>
            <person name="Ghai R."/>
            <person name="Kavagutti S V."/>
        </authorList>
    </citation>
    <scope>NUCLEOTIDE SEQUENCE</scope>
</reference>
<evidence type="ECO:0000313" key="1">
    <source>
        <dbReference type="EMBL" id="CAB4196588.1"/>
    </source>
</evidence>
<organism evidence="1">
    <name type="scientific">uncultured Caudovirales phage</name>
    <dbReference type="NCBI Taxonomy" id="2100421"/>
    <lineage>
        <taxon>Viruses</taxon>
        <taxon>Duplodnaviria</taxon>
        <taxon>Heunggongvirae</taxon>
        <taxon>Uroviricota</taxon>
        <taxon>Caudoviricetes</taxon>
        <taxon>Peduoviridae</taxon>
        <taxon>Maltschvirus</taxon>
        <taxon>Maltschvirus maltsch</taxon>
    </lineage>
</organism>
<accession>A0A6J5RSD5</accession>
<name>A0A6J5RSD5_9CAUD</name>
<protein>
    <submittedName>
        <fullName evidence="1">Uncharacterized protein</fullName>
    </submittedName>
</protein>